<keyword evidence="3" id="KW-1185">Reference proteome</keyword>
<evidence type="ECO:0000256" key="1">
    <source>
        <dbReference type="SAM" id="Phobius"/>
    </source>
</evidence>
<keyword evidence="1" id="KW-1133">Transmembrane helix</keyword>
<gene>
    <name evidence="2" type="ORF">HNQ80_004262</name>
</gene>
<evidence type="ECO:0000313" key="3">
    <source>
        <dbReference type="Proteomes" id="UP000579281"/>
    </source>
</evidence>
<evidence type="ECO:0000313" key="2">
    <source>
        <dbReference type="EMBL" id="MBB6218122.1"/>
    </source>
</evidence>
<dbReference type="Proteomes" id="UP000579281">
    <property type="component" value="Unassembled WGS sequence"/>
</dbReference>
<accession>A0A841L4T0</accession>
<dbReference type="EMBL" id="JACHEN010000033">
    <property type="protein sequence ID" value="MBB6218122.1"/>
    <property type="molecule type" value="Genomic_DNA"/>
</dbReference>
<comment type="caution">
    <text evidence="2">The sequence shown here is derived from an EMBL/GenBank/DDBJ whole genome shotgun (WGS) entry which is preliminary data.</text>
</comment>
<proteinExistence type="predicted"/>
<reference evidence="2 3" key="1">
    <citation type="submission" date="2020-08" db="EMBL/GenBank/DDBJ databases">
        <title>Genomic Encyclopedia of Type Strains, Phase IV (KMG-IV): sequencing the most valuable type-strain genomes for metagenomic binning, comparative biology and taxonomic classification.</title>
        <authorList>
            <person name="Goeker M."/>
        </authorList>
    </citation>
    <scope>NUCLEOTIDE SEQUENCE [LARGE SCALE GENOMIC DNA]</scope>
    <source>
        <strain evidence="2 3">DSM 103526</strain>
    </source>
</reference>
<sequence>MYQKQFYNLIAFLLAISTPYVPTFFLGIIM</sequence>
<keyword evidence="1" id="KW-0812">Transmembrane</keyword>
<feature type="transmembrane region" description="Helical" evidence="1">
    <location>
        <begin position="6"/>
        <end position="29"/>
    </location>
</feature>
<keyword evidence="1" id="KW-0472">Membrane</keyword>
<name>A0A841L4T0_9FIRM</name>
<dbReference type="AlphaFoldDB" id="A0A841L4T0"/>
<protein>
    <submittedName>
        <fullName evidence="2">Uncharacterized protein</fullName>
    </submittedName>
</protein>
<organism evidence="2 3">
    <name type="scientific">Anaerosolibacter carboniphilus</name>
    <dbReference type="NCBI Taxonomy" id="1417629"/>
    <lineage>
        <taxon>Bacteria</taxon>
        <taxon>Bacillati</taxon>
        <taxon>Bacillota</taxon>
        <taxon>Clostridia</taxon>
        <taxon>Peptostreptococcales</taxon>
        <taxon>Thermotaleaceae</taxon>
        <taxon>Anaerosolibacter</taxon>
    </lineage>
</organism>